<name>A0A401TH58_CHIPU</name>
<feature type="non-terminal residue" evidence="2">
    <location>
        <position position="1"/>
    </location>
</feature>
<accession>A0A401TH58</accession>
<protein>
    <submittedName>
        <fullName evidence="2">Uncharacterized protein</fullName>
    </submittedName>
</protein>
<proteinExistence type="predicted"/>
<sequence>GLGETRGRSGDGGGTRGDSGPLGEIRNHPVRLGRNRHRTGSPGGDSGGVSVPLRGTWSD</sequence>
<dbReference type="EMBL" id="BEZZ01078807">
    <property type="protein sequence ID" value="GCC41990.1"/>
    <property type="molecule type" value="Genomic_DNA"/>
</dbReference>
<comment type="caution">
    <text evidence="2">The sequence shown here is derived from an EMBL/GenBank/DDBJ whole genome shotgun (WGS) entry which is preliminary data.</text>
</comment>
<evidence type="ECO:0000313" key="2">
    <source>
        <dbReference type="EMBL" id="GCC41990.1"/>
    </source>
</evidence>
<dbReference type="AlphaFoldDB" id="A0A401TH58"/>
<reference evidence="2 3" key="1">
    <citation type="journal article" date="2018" name="Nat. Ecol. Evol.">
        <title>Shark genomes provide insights into elasmobranch evolution and the origin of vertebrates.</title>
        <authorList>
            <person name="Hara Y"/>
            <person name="Yamaguchi K"/>
            <person name="Onimaru K"/>
            <person name="Kadota M"/>
            <person name="Koyanagi M"/>
            <person name="Keeley SD"/>
            <person name="Tatsumi K"/>
            <person name="Tanaka K"/>
            <person name="Motone F"/>
            <person name="Kageyama Y"/>
            <person name="Nozu R"/>
            <person name="Adachi N"/>
            <person name="Nishimura O"/>
            <person name="Nakagawa R"/>
            <person name="Tanegashima C"/>
            <person name="Kiyatake I"/>
            <person name="Matsumoto R"/>
            <person name="Murakumo K"/>
            <person name="Nishida K"/>
            <person name="Terakita A"/>
            <person name="Kuratani S"/>
            <person name="Sato K"/>
            <person name="Hyodo S Kuraku.S."/>
        </authorList>
    </citation>
    <scope>NUCLEOTIDE SEQUENCE [LARGE SCALE GENOMIC DNA]</scope>
</reference>
<gene>
    <name evidence="2" type="ORF">chiPu_0026410</name>
</gene>
<organism evidence="2 3">
    <name type="scientific">Chiloscyllium punctatum</name>
    <name type="common">Brownbanded bambooshark</name>
    <name type="synonym">Hemiscyllium punctatum</name>
    <dbReference type="NCBI Taxonomy" id="137246"/>
    <lineage>
        <taxon>Eukaryota</taxon>
        <taxon>Metazoa</taxon>
        <taxon>Chordata</taxon>
        <taxon>Craniata</taxon>
        <taxon>Vertebrata</taxon>
        <taxon>Chondrichthyes</taxon>
        <taxon>Elasmobranchii</taxon>
        <taxon>Galeomorphii</taxon>
        <taxon>Galeoidea</taxon>
        <taxon>Orectolobiformes</taxon>
        <taxon>Hemiscylliidae</taxon>
        <taxon>Chiloscyllium</taxon>
    </lineage>
</organism>
<feature type="region of interest" description="Disordered" evidence="1">
    <location>
        <begin position="1"/>
        <end position="59"/>
    </location>
</feature>
<dbReference type="Proteomes" id="UP000287033">
    <property type="component" value="Unassembled WGS sequence"/>
</dbReference>
<evidence type="ECO:0000256" key="1">
    <source>
        <dbReference type="SAM" id="MobiDB-lite"/>
    </source>
</evidence>
<keyword evidence="3" id="KW-1185">Reference proteome</keyword>
<evidence type="ECO:0000313" key="3">
    <source>
        <dbReference type="Proteomes" id="UP000287033"/>
    </source>
</evidence>
<feature type="compositionally biased region" description="Basic residues" evidence="1">
    <location>
        <begin position="28"/>
        <end position="39"/>
    </location>
</feature>